<accession>A0AA35WTG2</accession>
<dbReference type="GO" id="GO:0005484">
    <property type="term" value="F:SNAP receptor activity"/>
    <property type="evidence" value="ECO:0007669"/>
    <property type="project" value="InterPro"/>
</dbReference>
<keyword evidence="2" id="KW-0813">Transport</keyword>
<evidence type="ECO:0000313" key="14">
    <source>
        <dbReference type="Proteomes" id="UP001174909"/>
    </source>
</evidence>
<keyword evidence="5" id="KW-0931">ER-Golgi transport</keyword>
<evidence type="ECO:0000256" key="5">
    <source>
        <dbReference type="ARBA" id="ARBA00022892"/>
    </source>
</evidence>
<dbReference type="AlphaFoldDB" id="A0AA35WTG2"/>
<keyword evidence="6 11" id="KW-1133">Transmembrane helix</keyword>
<evidence type="ECO:0000256" key="10">
    <source>
        <dbReference type="SAM" id="MobiDB-lite"/>
    </source>
</evidence>
<evidence type="ECO:0000256" key="3">
    <source>
        <dbReference type="ARBA" id="ARBA00022692"/>
    </source>
</evidence>
<evidence type="ECO:0000256" key="4">
    <source>
        <dbReference type="ARBA" id="ARBA00022824"/>
    </source>
</evidence>
<dbReference type="Pfam" id="PF03908">
    <property type="entry name" value="Sec20"/>
    <property type="match status" value="1"/>
</dbReference>
<feature type="region of interest" description="Disordered" evidence="10">
    <location>
        <begin position="1"/>
        <end position="29"/>
    </location>
</feature>
<feature type="domain" description="Sec20 C-terminal" evidence="12">
    <location>
        <begin position="44"/>
        <end position="134"/>
    </location>
</feature>
<gene>
    <name evidence="13" type="ORF">GBAR_LOCUS18711</name>
</gene>
<keyword evidence="3 11" id="KW-0812">Transmembrane</keyword>
<organism evidence="13 14">
    <name type="scientific">Geodia barretti</name>
    <name type="common">Barrett's horny sponge</name>
    <dbReference type="NCBI Taxonomy" id="519541"/>
    <lineage>
        <taxon>Eukaryota</taxon>
        <taxon>Metazoa</taxon>
        <taxon>Porifera</taxon>
        <taxon>Demospongiae</taxon>
        <taxon>Heteroscleromorpha</taxon>
        <taxon>Tetractinellida</taxon>
        <taxon>Astrophorina</taxon>
        <taxon>Geodiidae</taxon>
        <taxon>Geodia</taxon>
    </lineage>
</organism>
<dbReference type="EMBL" id="CASHTH010002643">
    <property type="protein sequence ID" value="CAI8033188.1"/>
    <property type="molecule type" value="Genomic_DNA"/>
</dbReference>
<sequence length="136" mass="14972">MNSGRGSATRRKRTAEEEATRNDLFASDTLSSLRHRKAASEEQEAQSVTEGLVELRQMMHGQVQHAQGALGVLAISSGKLQETKSGMEEIGSNIKVGQGLISKLGRRDITDKVLIFLAFIFFISVVLYVIRKRIIG</sequence>
<feature type="transmembrane region" description="Helical" evidence="11">
    <location>
        <begin position="113"/>
        <end position="130"/>
    </location>
</feature>
<name>A0AA35WTG2_GEOBA</name>
<keyword evidence="8 11" id="KW-0472">Membrane</keyword>
<comment type="subcellular location">
    <subcellularLocation>
        <location evidence="1">Endoplasmic reticulum membrane</location>
        <topology evidence="1">Single-pass type IV membrane protein</topology>
    </subcellularLocation>
</comment>
<keyword evidence="7" id="KW-0175">Coiled coil</keyword>
<dbReference type="PANTHER" id="PTHR12825:SF0">
    <property type="entry name" value="VESICLE TRANSPORT PROTEIN SEC20"/>
    <property type="match status" value="1"/>
</dbReference>
<evidence type="ECO:0000256" key="9">
    <source>
        <dbReference type="ARBA" id="ARBA00037934"/>
    </source>
</evidence>
<dbReference type="PANTHER" id="PTHR12825">
    <property type="entry name" value="BNIP1-RELATED"/>
    <property type="match status" value="1"/>
</dbReference>
<dbReference type="InterPro" id="IPR056173">
    <property type="entry name" value="Sec20_C"/>
</dbReference>
<evidence type="ECO:0000256" key="7">
    <source>
        <dbReference type="ARBA" id="ARBA00023054"/>
    </source>
</evidence>
<evidence type="ECO:0000256" key="6">
    <source>
        <dbReference type="ARBA" id="ARBA00022989"/>
    </source>
</evidence>
<keyword evidence="4" id="KW-0256">Endoplasmic reticulum</keyword>
<dbReference type="GO" id="GO:0006890">
    <property type="term" value="P:retrograde vesicle-mediated transport, Golgi to endoplasmic reticulum"/>
    <property type="evidence" value="ECO:0007669"/>
    <property type="project" value="InterPro"/>
</dbReference>
<dbReference type="GO" id="GO:0031201">
    <property type="term" value="C:SNARE complex"/>
    <property type="evidence" value="ECO:0007669"/>
    <property type="project" value="TreeGrafter"/>
</dbReference>
<dbReference type="Proteomes" id="UP001174909">
    <property type="component" value="Unassembled WGS sequence"/>
</dbReference>
<dbReference type="InterPro" id="IPR005606">
    <property type="entry name" value="Sec20"/>
</dbReference>
<evidence type="ECO:0000256" key="8">
    <source>
        <dbReference type="ARBA" id="ARBA00023136"/>
    </source>
</evidence>
<comment type="similarity">
    <text evidence="9">Belongs to the SEC20 family.</text>
</comment>
<evidence type="ECO:0000313" key="13">
    <source>
        <dbReference type="EMBL" id="CAI8033188.1"/>
    </source>
</evidence>
<reference evidence="13" key="1">
    <citation type="submission" date="2023-03" db="EMBL/GenBank/DDBJ databases">
        <authorList>
            <person name="Steffen K."/>
            <person name="Cardenas P."/>
        </authorList>
    </citation>
    <scope>NUCLEOTIDE SEQUENCE</scope>
</reference>
<evidence type="ECO:0000256" key="11">
    <source>
        <dbReference type="SAM" id="Phobius"/>
    </source>
</evidence>
<evidence type="ECO:0000256" key="1">
    <source>
        <dbReference type="ARBA" id="ARBA00004163"/>
    </source>
</evidence>
<feature type="non-terminal residue" evidence="13">
    <location>
        <position position="1"/>
    </location>
</feature>
<keyword evidence="14" id="KW-1185">Reference proteome</keyword>
<evidence type="ECO:0000256" key="2">
    <source>
        <dbReference type="ARBA" id="ARBA00022448"/>
    </source>
</evidence>
<evidence type="ECO:0000259" key="12">
    <source>
        <dbReference type="Pfam" id="PF03908"/>
    </source>
</evidence>
<proteinExistence type="inferred from homology"/>
<comment type="caution">
    <text evidence="13">The sequence shown here is derived from an EMBL/GenBank/DDBJ whole genome shotgun (WGS) entry which is preliminary data.</text>
</comment>
<dbReference type="GO" id="GO:0005789">
    <property type="term" value="C:endoplasmic reticulum membrane"/>
    <property type="evidence" value="ECO:0007669"/>
    <property type="project" value="UniProtKB-SubCell"/>
</dbReference>
<protein>
    <submittedName>
        <fullName evidence="13">Vesicle transport protein SEC20</fullName>
    </submittedName>
</protein>